<dbReference type="PANTHER" id="PTHR23011">
    <property type="entry name" value="CYCLIC NUCLEOTIDE-BINDING DOMAIN CONTAINING PROTEIN"/>
    <property type="match status" value="1"/>
</dbReference>
<dbReference type="InterPro" id="IPR018488">
    <property type="entry name" value="cNMP-bd_CS"/>
</dbReference>
<reference evidence="3 4" key="1">
    <citation type="submission" date="2021-02" db="EMBL/GenBank/DDBJ databases">
        <title>De Novo genome assembly of isolated myxobacteria.</title>
        <authorList>
            <person name="Stevens D.C."/>
        </authorList>
    </citation>
    <scope>NUCLEOTIDE SEQUENCE [LARGE SCALE GENOMIC DNA]</scope>
    <source>
        <strain evidence="4">SCPEA02</strain>
    </source>
</reference>
<dbReference type="SUPFAM" id="SSF51206">
    <property type="entry name" value="cAMP-binding domain-like"/>
    <property type="match status" value="2"/>
</dbReference>
<dbReference type="RefSeq" id="WP_206727592.1">
    <property type="nucleotide sequence ID" value="NZ_CP071090.1"/>
</dbReference>
<evidence type="ECO:0000256" key="1">
    <source>
        <dbReference type="SAM" id="MobiDB-lite"/>
    </source>
</evidence>
<dbReference type="EMBL" id="CP071090">
    <property type="protein sequence ID" value="QSQ26042.1"/>
    <property type="molecule type" value="Genomic_DNA"/>
</dbReference>
<dbReference type="PROSITE" id="PS00888">
    <property type="entry name" value="CNMP_BINDING_1"/>
    <property type="match status" value="1"/>
</dbReference>
<feature type="domain" description="Cyclic nucleotide-binding" evidence="2">
    <location>
        <begin position="500"/>
        <end position="602"/>
    </location>
</feature>
<dbReference type="InterPro" id="IPR014710">
    <property type="entry name" value="RmlC-like_jellyroll"/>
</dbReference>
<organism evidence="3 4">
    <name type="scientific">Pyxidicoccus parkwayensis</name>
    <dbReference type="NCBI Taxonomy" id="2813578"/>
    <lineage>
        <taxon>Bacteria</taxon>
        <taxon>Pseudomonadati</taxon>
        <taxon>Myxococcota</taxon>
        <taxon>Myxococcia</taxon>
        <taxon>Myxococcales</taxon>
        <taxon>Cystobacterineae</taxon>
        <taxon>Myxococcaceae</taxon>
        <taxon>Pyxidicoccus</taxon>
    </lineage>
</organism>
<dbReference type="CDD" id="cd00038">
    <property type="entry name" value="CAP_ED"/>
    <property type="match status" value="2"/>
</dbReference>
<dbReference type="InterPro" id="IPR000595">
    <property type="entry name" value="cNMP-bd_dom"/>
</dbReference>
<dbReference type="Gene3D" id="1.25.40.10">
    <property type="entry name" value="Tetratricopeptide repeat domain"/>
    <property type="match status" value="1"/>
</dbReference>
<dbReference type="InterPro" id="IPR011990">
    <property type="entry name" value="TPR-like_helical_dom_sf"/>
</dbReference>
<dbReference type="PANTHER" id="PTHR23011:SF28">
    <property type="entry name" value="CYCLIC NUCLEOTIDE-BINDING DOMAIN CONTAINING PROTEIN"/>
    <property type="match status" value="1"/>
</dbReference>
<gene>
    <name evidence="3" type="ORF">JY651_14425</name>
</gene>
<dbReference type="Proteomes" id="UP000662747">
    <property type="component" value="Chromosome"/>
</dbReference>
<evidence type="ECO:0000259" key="2">
    <source>
        <dbReference type="PROSITE" id="PS50042"/>
    </source>
</evidence>
<sequence length="774" mass="81333">MELRKLKDKATEAFTKGRFSKAAELYEEYCRADPKDHQSRLRTGDAWAKAGQRDRAIAAYQSAAEGFAKEGFLPRAIAASKLILELDPAHQGVQQMLADLYARRGTPAGARARGPMGSMLSEAPAPAPATTSRLPPEVRAAVAEINLDVDVESDGLAAGGTPVDLSSELPAELSLSVEASAEKGAQAGAEEVVVHSVSVGLSDDAAPGADEILVGEVVEEASDEPLPVVNGVAAEVRAAEEAPAPSESVAVEGFDIETDVSEAPASALPTGAPVAVNVASQTNAAVPPKDSAPAATTVAARPQDGAPASAPAQTPVAARPSATSLPPGLAPRATQRVNQTVAQPQQSSESAANQVPIESAGRTPSGKWKALSSPIGDASATAPVTPASEPAPASTSSAPPGLRPRRAEPQAPAGATALPMRELSPDLGVSLHAAASSSFTELELEADSLLHAVELAAQAGLSQRTALSVPSASDEEEVYSLTEEVTSDGRAVSELPSVPLFSDLPRDAFIELFERCPLRRFGPGERIIEQGTHGDAFYVICEGAVRVFRTENGERQDLATLEGGACFGEMALLSGAARTASVEGASDDTQLLEISAPVLAELSRRYPLVAKALKKFCRQRLLTNVMNSSALFRPFNRKDRRTLVERFRARDVEREDIIIRDGDQTDGLYVVLSGEVDVSKDGHLLTKLKEGDLFGEISLLQKTPATATVTAARHTTLLRLPREDFDALISSHPQILVLISELSDERLQRTRRVLGQATPSGVTPAEGDEELILV</sequence>
<dbReference type="InterPro" id="IPR018490">
    <property type="entry name" value="cNMP-bd_dom_sf"/>
</dbReference>
<name>A0ABX7P6G2_9BACT</name>
<dbReference type="SUPFAM" id="SSF48452">
    <property type="entry name" value="TPR-like"/>
    <property type="match status" value="1"/>
</dbReference>
<evidence type="ECO:0000313" key="3">
    <source>
        <dbReference type="EMBL" id="QSQ26042.1"/>
    </source>
</evidence>
<dbReference type="PRINTS" id="PR00103">
    <property type="entry name" value="CAMPKINASE"/>
</dbReference>
<feature type="compositionally biased region" description="Low complexity" evidence="1">
    <location>
        <begin position="378"/>
        <end position="400"/>
    </location>
</feature>
<dbReference type="PROSITE" id="PS50042">
    <property type="entry name" value="CNMP_BINDING_3"/>
    <property type="match status" value="2"/>
</dbReference>
<dbReference type="SMART" id="SM00100">
    <property type="entry name" value="cNMP"/>
    <property type="match status" value="2"/>
</dbReference>
<proteinExistence type="predicted"/>
<feature type="region of interest" description="Disordered" evidence="1">
    <location>
        <begin position="108"/>
        <end position="133"/>
    </location>
</feature>
<accession>A0ABX7P6G2</accession>
<feature type="domain" description="Cyclic nucleotide-binding" evidence="2">
    <location>
        <begin position="631"/>
        <end position="729"/>
    </location>
</feature>
<keyword evidence="4" id="KW-1185">Reference proteome</keyword>
<evidence type="ECO:0000313" key="4">
    <source>
        <dbReference type="Proteomes" id="UP000662747"/>
    </source>
</evidence>
<feature type="compositionally biased region" description="Low complexity" evidence="1">
    <location>
        <begin position="108"/>
        <end position="117"/>
    </location>
</feature>
<dbReference type="Pfam" id="PF00027">
    <property type="entry name" value="cNMP_binding"/>
    <property type="match status" value="2"/>
</dbReference>
<feature type="compositionally biased region" description="Polar residues" evidence="1">
    <location>
        <begin position="335"/>
        <end position="353"/>
    </location>
</feature>
<feature type="region of interest" description="Disordered" evidence="1">
    <location>
        <begin position="285"/>
        <end position="414"/>
    </location>
</feature>
<dbReference type="Gene3D" id="2.60.120.10">
    <property type="entry name" value="Jelly Rolls"/>
    <property type="match status" value="2"/>
</dbReference>
<protein>
    <submittedName>
        <fullName evidence="3">Cyclic nucleotide-binding domain-containing protein</fullName>
    </submittedName>
</protein>